<feature type="compositionally biased region" description="Basic and acidic residues" evidence="1">
    <location>
        <begin position="775"/>
        <end position="813"/>
    </location>
</feature>
<feature type="region of interest" description="Disordered" evidence="1">
    <location>
        <begin position="484"/>
        <end position="644"/>
    </location>
</feature>
<feature type="domain" description="SseB protein N-terminal" evidence="2">
    <location>
        <begin position="656"/>
        <end position="757"/>
    </location>
</feature>
<dbReference type="Pfam" id="PF07179">
    <property type="entry name" value="SseB"/>
    <property type="match status" value="4"/>
</dbReference>
<dbReference type="Proteomes" id="UP000323505">
    <property type="component" value="Unassembled WGS sequence"/>
</dbReference>
<organism evidence="3 4">
    <name type="scientific">Actinomadura decatromicini</name>
    <dbReference type="NCBI Taxonomy" id="2604572"/>
    <lineage>
        <taxon>Bacteria</taxon>
        <taxon>Bacillati</taxon>
        <taxon>Actinomycetota</taxon>
        <taxon>Actinomycetes</taxon>
        <taxon>Streptosporangiales</taxon>
        <taxon>Thermomonosporaceae</taxon>
        <taxon>Actinomadura</taxon>
    </lineage>
</organism>
<gene>
    <name evidence="3" type="ORF">FXF68_02000</name>
</gene>
<comment type="caution">
    <text evidence="3">The sequence shown here is derived from an EMBL/GenBank/DDBJ whole genome shotgun (WGS) entry which is preliminary data.</text>
</comment>
<dbReference type="EMBL" id="VSRQ01000001">
    <property type="protein sequence ID" value="TYK52570.1"/>
    <property type="molecule type" value="Genomic_DNA"/>
</dbReference>
<name>A0A5D3FXY2_9ACTN</name>
<feature type="region of interest" description="Disordered" evidence="1">
    <location>
        <begin position="772"/>
        <end position="833"/>
    </location>
</feature>
<dbReference type="AlphaFoldDB" id="A0A5D3FXY2"/>
<dbReference type="InterPro" id="IPR009839">
    <property type="entry name" value="SseB_N"/>
</dbReference>
<feature type="domain" description="SseB protein N-terminal" evidence="2">
    <location>
        <begin position="386"/>
        <end position="491"/>
    </location>
</feature>
<evidence type="ECO:0000313" key="3">
    <source>
        <dbReference type="EMBL" id="TYK52570.1"/>
    </source>
</evidence>
<feature type="domain" description="SseB protein N-terminal" evidence="2">
    <location>
        <begin position="240"/>
        <end position="353"/>
    </location>
</feature>
<feature type="compositionally biased region" description="Pro residues" evidence="1">
    <location>
        <begin position="629"/>
        <end position="639"/>
    </location>
</feature>
<protein>
    <recommendedName>
        <fullName evidence="2">SseB protein N-terminal domain-containing protein</fullName>
    </recommendedName>
</protein>
<evidence type="ECO:0000313" key="4">
    <source>
        <dbReference type="Proteomes" id="UP000323505"/>
    </source>
</evidence>
<feature type="compositionally biased region" description="Low complexity" evidence="1">
    <location>
        <begin position="527"/>
        <end position="567"/>
    </location>
</feature>
<feature type="compositionally biased region" description="Low complexity" evidence="1">
    <location>
        <begin position="166"/>
        <end position="181"/>
    </location>
</feature>
<reference evidence="3 4" key="1">
    <citation type="submission" date="2019-08" db="EMBL/GenBank/DDBJ databases">
        <title>Actinomadura sp. nov. CYP1-5 isolated from mountain soil.</title>
        <authorList>
            <person name="Songsumanus A."/>
            <person name="Kuncharoen N."/>
            <person name="Kudo T."/>
            <person name="Yuki M."/>
            <person name="Igarashi Y."/>
            <person name="Tanasupawat S."/>
        </authorList>
    </citation>
    <scope>NUCLEOTIDE SEQUENCE [LARGE SCALE GENOMIC DNA]</scope>
    <source>
        <strain evidence="3 4">CYP1-5</strain>
    </source>
</reference>
<feature type="region of interest" description="Disordered" evidence="1">
    <location>
        <begin position="845"/>
        <end position="1085"/>
    </location>
</feature>
<feature type="compositionally biased region" description="Basic and acidic residues" evidence="1">
    <location>
        <begin position="598"/>
        <end position="610"/>
    </location>
</feature>
<feature type="compositionally biased region" description="Pro residues" evidence="1">
    <location>
        <begin position="509"/>
        <end position="526"/>
    </location>
</feature>
<sequence length="1264" mass="134806">MATVADAWRPTSELERRLQETVRAGDQESYFRLLADSELVVPVPPDIAEGMLAGEAQPSWPTQEEDGRVHVLAYTSASAMRACLGPSYRHFVTVRFGDIAETWPDDRWWLAVDAPARGATAALPIESRLPAWFVRQVAAGDGRPPQVGRASPPWEELRGQHRGLPREPAAAPAAPAAEPGPVVEPAPEPAPEAASEPTLGQAPEPGPLPEQVPDPVAEQADAARGGTARAEFQPANDVERELLRAAANNDHDLFLQTLAATDVLLPIPDDIDYALRPGRPGFPWQTREVDGSTVVPVFTSPERLIEAAHAAGTGTEYIRLPFTVVLRYWPDHGWLLAINSGSPAGGTVLAQQLPGLAAWADQRAAQRMTADFEPQNDIEQRLFDAARRRDTDAFYSILLGAQVLVPADPDTPWGIDPADPGFPWRPVSVHGRTSIQIFTSLKWMNEAIGSSRFVMPTLVDVVAAWPETGWNLVLNPGTPIDATLPGDQVRALRGPDTPAASPAAAPAAATPPPPEAPAVPVAPPVPATAAPSSAPSPAVPAEPEAAVPSAPAEEPAGDAPDPTAPRTPGRHAAAVPAADPGETSQDVPEPSALPNVPEPHDERIEPRDAESPAPAVSEETAAARDDVRPPPPVPEPEPAFEPGNRIDQELYEAASGGDSDGFLRVLLNANVLVPIPDDAPLEVTPIQRDFRWDAALRTESAVQVFTSLVRLREVLPQSRFVYADFRELISGWPRDDWTMLLNPGTHIGASLRGDQVRELSQWAARVGLAITHPEVPPHPESAGRSEVPPHLDTPARPESPAHPETPARSDALVRPEAPGPSGVPSLSELPANPEVPTRADALARPEAAEHPGVSARSDLPAQPEVPARPELPARSEIPSHSEAPSGPEVSGGSEVPTRPEVTGRPEPLARPEALGSASGAQPDVSSPQPEVPTRPEVPGGPEVSGRSEVPTRPEIPGQSETLARPDASGSVAGAEPDVSSPQAEVPTRPEVPESPPEVQSRPEVPGRPEVGGRSEVPAQAADHGLPGVSSEPVVPDRPDVHDRSEALARPEVPAPALPEPEPEFVSEPGFASQRGHVPEPHPAADLDDRVASPTIMQKVVPHGHVAWYLEQGYDRVGGFVHSTNDVGELQTPVQLYEALGLLYEGSPFSPGDEGVYVIRWPAYCPDLYRIPFGGRNEEEMASWGEAGWVIERPPFLGTGFAPGSAGSIREYKVDSVRLPYGAEMYYLAGDRTERFVAMYDPDRLAWLRPDANAQSWNGRTEAAE</sequence>
<accession>A0A5D3FXY2</accession>
<feature type="region of interest" description="Disordered" evidence="1">
    <location>
        <begin position="141"/>
        <end position="234"/>
    </location>
</feature>
<feature type="compositionally biased region" description="Low complexity" evidence="1">
    <location>
        <begin position="497"/>
        <end position="508"/>
    </location>
</feature>
<feature type="compositionally biased region" description="Basic and acidic residues" evidence="1">
    <location>
        <begin position="1034"/>
        <end position="1048"/>
    </location>
</feature>
<keyword evidence="4" id="KW-1185">Reference proteome</keyword>
<dbReference type="RefSeq" id="WP_148757145.1">
    <property type="nucleotide sequence ID" value="NZ_VSRQ01000001.1"/>
</dbReference>
<feature type="compositionally biased region" description="Basic and acidic residues" evidence="1">
    <location>
        <begin position="1076"/>
        <end position="1085"/>
    </location>
</feature>
<proteinExistence type="predicted"/>
<feature type="domain" description="SseB protein N-terminal" evidence="2">
    <location>
        <begin position="19"/>
        <end position="112"/>
    </location>
</feature>
<evidence type="ECO:0000259" key="2">
    <source>
        <dbReference type="Pfam" id="PF07179"/>
    </source>
</evidence>
<evidence type="ECO:0000256" key="1">
    <source>
        <dbReference type="SAM" id="MobiDB-lite"/>
    </source>
</evidence>